<dbReference type="PANTHER" id="PTHR30386:SF28">
    <property type="entry name" value="EXPORTED PROTEIN"/>
    <property type="match status" value="1"/>
</dbReference>
<evidence type="ECO:0000256" key="1">
    <source>
        <dbReference type="SAM" id="Coils"/>
    </source>
</evidence>
<feature type="domain" description="AprE-like beta-barrel" evidence="5">
    <location>
        <begin position="341"/>
        <end position="434"/>
    </location>
</feature>
<comment type="caution">
    <text evidence="6">The sequence shown here is derived from an EMBL/GenBank/DDBJ whole genome shotgun (WGS) entry which is preliminary data.</text>
</comment>
<dbReference type="Gene3D" id="2.40.50.100">
    <property type="match status" value="1"/>
</dbReference>
<sequence>MPPAPLQRKAEAVMPEGHPSHHKLAPDPPPQQQQTPGSSLFRRDFQQAQALSWLGQPVLPSHLPLRLMGWGALLFTALLAAFLIFGEYTRRVRVQGVVLPSRGLTRIVAPSVGWVRAQHVAEGDAVRQGQLLYDLSLDSTTATGATQEAVLDLLRRRRDALAEEGARQGDIDRLEKQGLEAQAADMDREAAQVEQQIRIATENTAILAGMLERQRSNMQSGLATSRDYEARLQNYIGQQTQLESLKRERLVLAARISEVRNKLAAFDLQAASRAGELERQIIDIDRQLSEAEAKREVTITAPRSGIVTGIITQAGQTVAAGTPLLTILPDEEPLEAQLLAPSNAIGFVREGDRVLLRYQAYPYQRFGQFPGTISVISRATLRPEEVEQLISAGADRQQAPSLYRITVRPDQPFVTAYGRREPLQAGMQLEAHILAESRPLYQWVLDPLYSLRGAFSAGGGGGTAKEPRA</sequence>
<dbReference type="SUPFAM" id="SSF51230">
    <property type="entry name" value="Single hybrid motif"/>
    <property type="match status" value="1"/>
</dbReference>
<evidence type="ECO:0000259" key="5">
    <source>
        <dbReference type="Pfam" id="PF26002"/>
    </source>
</evidence>
<evidence type="ECO:0000256" key="2">
    <source>
        <dbReference type="SAM" id="MobiDB-lite"/>
    </source>
</evidence>
<reference evidence="6 7" key="1">
    <citation type="journal article" date="2009" name="Int. J. Syst. Evol. Microbiol.">
        <title>Transfer of Teichococcus ludipueritiae and Muricoccus roseus to the genus Roseomonas, as Roseomonas ludipueritiae comb. nov. and Roseomonas rosea comb. nov., respectively, and emended description of the genus Roseomonas.</title>
        <authorList>
            <person name="Sanchez-Porro C."/>
            <person name="Gallego V."/>
            <person name="Busse H.J."/>
            <person name="Kampfer P."/>
            <person name="Ventosa A."/>
        </authorList>
    </citation>
    <scope>NUCLEOTIDE SEQUENCE [LARGE SCALE GENOMIC DNA]</scope>
    <source>
        <strain evidence="6 7">DSM 14915</strain>
    </source>
</reference>
<organism evidence="6 7">
    <name type="scientific">Pseudoroseomonas ludipueritiae</name>
    <dbReference type="NCBI Taxonomy" id="198093"/>
    <lineage>
        <taxon>Bacteria</taxon>
        <taxon>Pseudomonadati</taxon>
        <taxon>Pseudomonadota</taxon>
        <taxon>Alphaproteobacteria</taxon>
        <taxon>Acetobacterales</taxon>
        <taxon>Acetobacteraceae</taxon>
        <taxon>Pseudoroseomonas</taxon>
    </lineage>
</organism>
<dbReference type="Proteomes" id="UP000603940">
    <property type="component" value="Unassembled WGS sequence"/>
</dbReference>
<keyword evidence="3" id="KW-1133">Transmembrane helix</keyword>
<feature type="transmembrane region" description="Helical" evidence="3">
    <location>
        <begin position="67"/>
        <end position="85"/>
    </location>
</feature>
<protein>
    <submittedName>
        <fullName evidence="6">HlyD family efflux transporter periplasmic adaptor subunit</fullName>
    </submittedName>
</protein>
<dbReference type="RefSeq" id="WP_187779929.1">
    <property type="nucleotide sequence ID" value="NZ_JACTUZ010000102.1"/>
</dbReference>
<proteinExistence type="predicted"/>
<keyword evidence="3" id="KW-0812">Transmembrane</keyword>
<evidence type="ECO:0000313" key="6">
    <source>
        <dbReference type="EMBL" id="MBC9178861.1"/>
    </source>
</evidence>
<evidence type="ECO:0000313" key="7">
    <source>
        <dbReference type="Proteomes" id="UP000603940"/>
    </source>
</evidence>
<evidence type="ECO:0000259" key="4">
    <source>
        <dbReference type="Pfam" id="PF25919"/>
    </source>
</evidence>
<keyword evidence="1" id="KW-0175">Coiled coil</keyword>
<keyword evidence="7" id="KW-1185">Reference proteome</keyword>
<dbReference type="InterPro" id="IPR050739">
    <property type="entry name" value="MFP"/>
</dbReference>
<name>A0ABR7RAS9_9PROT</name>
<feature type="region of interest" description="Disordered" evidence="2">
    <location>
        <begin position="1"/>
        <end position="39"/>
    </location>
</feature>
<dbReference type="PANTHER" id="PTHR30386">
    <property type="entry name" value="MEMBRANE FUSION SUBUNIT OF EMRAB-TOLC MULTIDRUG EFFLUX PUMP"/>
    <property type="match status" value="1"/>
</dbReference>
<dbReference type="EMBL" id="JACTUZ010000102">
    <property type="protein sequence ID" value="MBC9178861.1"/>
    <property type="molecule type" value="Genomic_DNA"/>
</dbReference>
<accession>A0ABR7RAS9</accession>
<gene>
    <name evidence="6" type="ORF">IBL25_18110</name>
</gene>
<feature type="coiled-coil region" evidence="1">
    <location>
        <begin position="176"/>
        <end position="203"/>
    </location>
</feature>
<dbReference type="InterPro" id="IPR011053">
    <property type="entry name" value="Single_hybrid_motif"/>
</dbReference>
<keyword evidence="3" id="KW-0472">Membrane</keyword>
<feature type="domain" description="CusB-like barrel-sandwich hybrid" evidence="4">
    <location>
        <begin position="107"/>
        <end position="327"/>
    </location>
</feature>
<evidence type="ECO:0000256" key="3">
    <source>
        <dbReference type="SAM" id="Phobius"/>
    </source>
</evidence>
<dbReference type="Pfam" id="PF26002">
    <property type="entry name" value="Beta-barrel_AprE"/>
    <property type="match status" value="1"/>
</dbReference>
<dbReference type="InterPro" id="IPR058982">
    <property type="entry name" value="Beta-barrel_AprE"/>
</dbReference>
<dbReference type="PRINTS" id="PR01490">
    <property type="entry name" value="RTXTOXIND"/>
</dbReference>
<dbReference type="Pfam" id="PF25919">
    <property type="entry name" value="BSH_CusB"/>
    <property type="match status" value="1"/>
</dbReference>
<dbReference type="InterPro" id="IPR058790">
    <property type="entry name" value="BSH_CusB"/>
</dbReference>
<feature type="coiled-coil region" evidence="1">
    <location>
        <begin position="242"/>
        <end position="294"/>
    </location>
</feature>